<evidence type="ECO:0000256" key="1">
    <source>
        <dbReference type="SAM" id="SignalP"/>
    </source>
</evidence>
<reference evidence="2" key="2">
    <citation type="submission" date="2021-04" db="EMBL/GenBank/DDBJ databases">
        <authorList>
            <person name="Gilroy R."/>
        </authorList>
    </citation>
    <scope>NUCLEOTIDE SEQUENCE</scope>
    <source>
        <strain evidence="2">1345</strain>
    </source>
</reference>
<comment type="caution">
    <text evidence="2">The sequence shown here is derived from an EMBL/GenBank/DDBJ whole genome shotgun (WGS) entry which is preliminary data.</text>
</comment>
<sequence>MKKFLAALAAALALCLCFAAVACAGNGGSEKGEWKLEFFGDGAQNYSVGDVYGGKTVEADYFECSFDGARYKVFREGDIVMEGRYSAENVGEDSLLLALETEGRRSLWNCGIRTENSGRQTLVITGEVDGLNVSFIEK</sequence>
<proteinExistence type="predicted"/>
<organism evidence="2 3">
    <name type="scientific">Candidatus Borkfalkia excrementigallinarum</name>
    <dbReference type="NCBI Taxonomy" id="2838506"/>
    <lineage>
        <taxon>Bacteria</taxon>
        <taxon>Bacillati</taxon>
        <taxon>Bacillota</taxon>
        <taxon>Clostridia</taxon>
        <taxon>Christensenellales</taxon>
        <taxon>Christensenellaceae</taxon>
        <taxon>Candidatus Borkfalkia</taxon>
    </lineage>
</organism>
<evidence type="ECO:0000313" key="3">
    <source>
        <dbReference type="Proteomes" id="UP000886750"/>
    </source>
</evidence>
<protein>
    <recommendedName>
        <fullName evidence="4">Lipocalin-like domain-containing protein</fullName>
    </recommendedName>
</protein>
<accession>A0A9D1ZUY9</accession>
<feature type="chain" id="PRO_5038562883" description="Lipocalin-like domain-containing protein" evidence="1">
    <location>
        <begin position="25"/>
        <end position="138"/>
    </location>
</feature>
<reference evidence="2" key="1">
    <citation type="journal article" date="2021" name="PeerJ">
        <title>Extensive microbial diversity within the chicken gut microbiome revealed by metagenomics and culture.</title>
        <authorList>
            <person name="Gilroy R."/>
            <person name="Ravi A."/>
            <person name="Getino M."/>
            <person name="Pursley I."/>
            <person name="Horton D.L."/>
            <person name="Alikhan N.F."/>
            <person name="Baker D."/>
            <person name="Gharbi K."/>
            <person name="Hall N."/>
            <person name="Watson M."/>
            <person name="Adriaenssens E.M."/>
            <person name="Foster-Nyarko E."/>
            <person name="Jarju S."/>
            <person name="Secka A."/>
            <person name="Antonio M."/>
            <person name="Oren A."/>
            <person name="Chaudhuri R.R."/>
            <person name="La Ragione R."/>
            <person name="Hildebrand F."/>
            <person name="Pallen M.J."/>
        </authorList>
    </citation>
    <scope>NUCLEOTIDE SEQUENCE</scope>
    <source>
        <strain evidence="2">1345</strain>
    </source>
</reference>
<dbReference type="EMBL" id="DXCQ01000020">
    <property type="protein sequence ID" value="HIY96365.1"/>
    <property type="molecule type" value="Genomic_DNA"/>
</dbReference>
<feature type="signal peptide" evidence="1">
    <location>
        <begin position="1"/>
        <end position="24"/>
    </location>
</feature>
<gene>
    <name evidence="2" type="ORF">H9729_01610</name>
</gene>
<dbReference type="Proteomes" id="UP000886750">
    <property type="component" value="Unassembled WGS sequence"/>
</dbReference>
<dbReference type="PROSITE" id="PS51257">
    <property type="entry name" value="PROKAR_LIPOPROTEIN"/>
    <property type="match status" value="1"/>
</dbReference>
<evidence type="ECO:0000313" key="2">
    <source>
        <dbReference type="EMBL" id="HIY96365.1"/>
    </source>
</evidence>
<keyword evidence="1" id="KW-0732">Signal</keyword>
<dbReference type="AlphaFoldDB" id="A0A9D1ZUY9"/>
<evidence type="ECO:0008006" key="4">
    <source>
        <dbReference type="Google" id="ProtNLM"/>
    </source>
</evidence>
<name>A0A9D1ZUY9_9FIRM</name>